<protein>
    <submittedName>
        <fullName evidence="3">Uncharacterized protein</fullName>
    </submittedName>
</protein>
<organism evidence="3 4">
    <name type="scientific">Symbiodinium natans</name>
    <dbReference type="NCBI Taxonomy" id="878477"/>
    <lineage>
        <taxon>Eukaryota</taxon>
        <taxon>Sar</taxon>
        <taxon>Alveolata</taxon>
        <taxon>Dinophyceae</taxon>
        <taxon>Suessiales</taxon>
        <taxon>Symbiodiniaceae</taxon>
        <taxon>Symbiodinium</taxon>
    </lineage>
</organism>
<dbReference type="Proteomes" id="UP000604046">
    <property type="component" value="Unassembled WGS sequence"/>
</dbReference>
<evidence type="ECO:0000313" key="3">
    <source>
        <dbReference type="EMBL" id="CAE7216347.1"/>
    </source>
</evidence>
<accession>A0A812JY53</accession>
<feature type="region of interest" description="Disordered" evidence="1">
    <location>
        <begin position="1"/>
        <end position="56"/>
    </location>
</feature>
<keyword evidence="2" id="KW-0812">Transmembrane</keyword>
<dbReference type="AlphaFoldDB" id="A0A812JY53"/>
<name>A0A812JY53_9DINO</name>
<feature type="transmembrane region" description="Helical" evidence="2">
    <location>
        <begin position="169"/>
        <end position="188"/>
    </location>
</feature>
<feature type="transmembrane region" description="Helical" evidence="2">
    <location>
        <begin position="96"/>
        <end position="115"/>
    </location>
</feature>
<feature type="compositionally biased region" description="Basic and acidic residues" evidence="1">
    <location>
        <begin position="8"/>
        <end position="26"/>
    </location>
</feature>
<evidence type="ECO:0000313" key="4">
    <source>
        <dbReference type="Proteomes" id="UP000604046"/>
    </source>
</evidence>
<feature type="compositionally biased region" description="Basic and acidic residues" evidence="1">
    <location>
        <begin position="42"/>
        <end position="52"/>
    </location>
</feature>
<keyword evidence="2" id="KW-1133">Transmembrane helix</keyword>
<keyword evidence="4" id="KW-1185">Reference proteome</keyword>
<feature type="transmembrane region" description="Helical" evidence="2">
    <location>
        <begin position="261"/>
        <end position="285"/>
    </location>
</feature>
<sequence>MDPAHGQSDCRSDWERTNIEGSDGRDPMVSVDLDQFLDSSESPDRDSCKDTDLTEQDMEQPEWKLFKTSVSGEIAQYQLHRCSDARSGICRLLRSFCICLGFILCVALVIVAVYVMPPFADPNSGFWENWVFNAISHPIANLIIARGALLPAVKMLGLPPETASEVKKIVTGAACAAPVVCFLTHLAFHAAGIFPIPFAVPVSCQPAVLSATFFSYMLLPKEARDKNSRRALQFFVFFIVTCQGMIAVLLIASVYFKELTYGQQILAIFVFSGYVQGVCQSLDLVGRFFSMSQDRINVFKWHPNFVGLCFSASLMAEAKGTGVELTLVLLEATKAPQSVMKAFETLAALDADNAPETGTSTKSLLRRLMSAVSPAALKQSVAKKIASCRRVAKELRKIQGQLRDKTQQELNETFLSPEDAALLNHISAKLGPVAVLELSEMLAPVIYILITLVLQYAWTNNRSYFIGISSQTEDEVVQGMTGNAFGLAIEAGIFSVTALLSWRLLGVNFVELTASAILAEIDYWFFVSITVYMTYWTCLIKHTGHDFSFQFHWLP</sequence>
<dbReference type="OrthoDB" id="94691at2759"/>
<feature type="transmembrane region" description="Helical" evidence="2">
    <location>
        <begin position="517"/>
        <end position="536"/>
    </location>
</feature>
<feature type="transmembrane region" description="Helical" evidence="2">
    <location>
        <begin position="231"/>
        <end position="255"/>
    </location>
</feature>
<reference evidence="3" key="1">
    <citation type="submission" date="2021-02" db="EMBL/GenBank/DDBJ databases">
        <authorList>
            <person name="Dougan E. K."/>
            <person name="Rhodes N."/>
            <person name="Thang M."/>
            <person name="Chan C."/>
        </authorList>
    </citation>
    <scope>NUCLEOTIDE SEQUENCE</scope>
</reference>
<feature type="transmembrane region" description="Helical" evidence="2">
    <location>
        <begin position="135"/>
        <end position="157"/>
    </location>
</feature>
<feature type="transmembrane region" description="Helical" evidence="2">
    <location>
        <begin position="194"/>
        <end position="219"/>
    </location>
</feature>
<evidence type="ECO:0000256" key="2">
    <source>
        <dbReference type="SAM" id="Phobius"/>
    </source>
</evidence>
<feature type="transmembrane region" description="Helical" evidence="2">
    <location>
        <begin position="484"/>
        <end position="505"/>
    </location>
</feature>
<evidence type="ECO:0000256" key="1">
    <source>
        <dbReference type="SAM" id="MobiDB-lite"/>
    </source>
</evidence>
<proteinExistence type="predicted"/>
<comment type="caution">
    <text evidence="3">The sequence shown here is derived from an EMBL/GenBank/DDBJ whole genome shotgun (WGS) entry which is preliminary data.</text>
</comment>
<dbReference type="EMBL" id="CAJNDS010000535">
    <property type="protein sequence ID" value="CAE7216347.1"/>
    <property type="molecule type" value="Genomic_DNA"/>
</dbReference>
<keyword evidence="2" id="KW-0472">Membrane</keyword>
<gene>
    <name evidence="3" type="ORF">SNAT2548_LOCUS7628</name>
</gene>